<evidence type="ECO:0000256" key="1">
    <source>
        <dbReference type="SAM" id="MobiDB-lite"/>
    </source>
</evidence>
<keyword evidence="3" id="KW-1185">Reference proteome</keyword>
<protein>
    <submittedName>
        <fullName evidence="2">Uncharacterized protein</fullName>
    </submittedName>
</protein>
<feature type="region of interest" description="Disordered" evidence="1">
    <location>
        <begin position="219"/>
        <end position="244"/>
    </location>
</feature>
<dbReference type="Proteomes" id="UP000274922">
    <property type="component" value="Unassembled WGS sequence"/>
</dbReference>
<dbReference type="EMBL" id="ML014129">
    <property type="protein sequence ID" value="RKP03071.1"/>
    <property type="molecule type" value="Genomic_DNA"/>
</dbReference>
<reference evidence="3" key="1">
    <citation type="journal article" date="2018" name="Nat. Microbiol.">
        <title>Leveraging single-cell genomics to expand the fungal tree of life.</title>
        <authorList>
            <person name="Ahrendt S.R."/>
            <person name="Quandt C.A."/>
            <person name="Ciobanu D."/>
            <person name="Clum A."/>
            <person name="Salamov A."/>
            <person name="Andreopoulos B."/>
            <person name="Cheng J.F."/>
            <person name="Woyke T."/>
            <person name="Pelin A."/>
            <person name="Henrissat B."/>
            <person name="Reynolds N.K."/>
            <person name="Benny G.L."/>
            <person name="Smith M.E."/>
            <person name="James T.Y."/>
            <person name="Grigoriev I.V."/>
        </authorList>
    </citation>
    <scope>NUCLEOTIDE SEQUENCE [LARGE SCALE GENOMIC DNA]</scope>
    <source>
        <strain evidence="3">ATCC 52028</strain>
    </source>
</reference>
<gene>
    <name evidence="2" type="ORF">CXG81DRAFT_24278</name>
</gene>
<proteinExistence type="predicted"/>
<organism evidence="2 3">
    <name type="scientific">Caulochytrium protostelioides</name>
    <dbReference type="NCBI Taxonomy" id="1555241"/>
    <lineage>
        <taxon>Eukaryota</taxon>
        <taxon>Fungi</taxon>
        <taxon>Fungi incertae sedis</taxon>
        <taxon>Chytridiomycota</taxon>
        <taxon>Chytridiomycota incertae sedis</taxon>
        <taxon>Chytridiomycetes</taxon>
        <taxon>Caulochytriales</taxon>
        <taxon>Caulochytriaceae</taxon>
        <taxon>Caulochytrium</taxon>
    </lineage>
</organism>
<accession>A0A4P9XD36</accession>
<sequence>MTADSLSAADALAAHAVTCIKTLIALWGPWVARPCATWQRDLVVADVVLAEGTASANGAAEAAYGCVTAQSTWSLATPEQPVSRATIRIIWVYTRHPASAPASASMAAAAAPQIEETLTYQFLPFSQAHRVPLPLDTAAAHASTEAEATRLALFGSEGALVAAATPDANTQRHPQYASGGGLWTSPLANPSRIIDKVFATFHAAAQAMVAKKIVPDLETETSSPPVADTAAAGGVPQAASNVPS</sequence>
<evidence type="ECO:0000313" key="3">
    <source>
        <dbReference type="Proteomes" id="UP000274922"/>
    </source>
</evidence>
<evidence type="ECO:0000313" key="2">
    <source>
        <dbReference type="EMBL" id="RKP03071.1"/>
    </source>
</evidence>
<name>A0A4P9XD36_9FUNG</name>
<dbReference type="AlphaFoldDB" id="A0A4P9XD36"/>